<dbReference type="AlphaFoldDB" id="M1ZAQ5"/>
<dbReference type="PROSITE" id="PS50887">
    <property type="entry name" value="GGDEF"/>
    <property type="match status" value="1"/>
</dbReference>
<dbReference type="HOGENOM" id="CLU_798832_0_0_0"/>
<dbReference type="Proteomes" id="UP000011704">
    <property type="component" value="Unassembled WGS sequence"/>
</dbReference>
<dbReference type="PANTHER" id="PTHR45138">
    <property type="entry name" value="REGULATORY COMPONENTS OF SENSORY TRANSDUCTION SYSTEM"/>
    <property type="match status" value="1"/>
</dbReference>
<reference evidence="4 5" key="1">
    <citation type="journal article" date="2013" name="Front. Microbiol.">
        <title>The genome of Nitrospina gracilis illuminates the metabolism and evolution of the major marine nitrite oxidizer.</title>
        <authorList>
            <person name="Luecker S."/>
            <person name="Nowka B."/>
            <person name="Rattei T."/>
            <person name="Spieck E."/>
            <person name="and Daims H."/>
        </authorList>
    </citation>
    <scope>NUCLEOTIDE SEQUENCE [LARGE SCALE GENOMIC DNA]</scope>
    <source>
        <strain evidence="4 5">3/211</strain>
    </source>
</reference>
<dbReference type="GO" id="GO:0005886">
    <property type="term" value="C:plasma membrane"/>
    <property type="evidence" value="ECO:0007669"/>
    <property type="project" value="TreeGrafter"/>
</dbReference>
<comment type="catalytic activity">
    <reaction evidence="2">
        <text>2 GTP = 3',3'-c-di-GMP + 2 diphosphate</text>
        <dbReference type="Rhea" id="RHEA:24898"/>
        <dbReference type="ChEBI" id="CHEBI:33019"/>
        <dbReference type="ChEBI" id="CHEBI:37565"/>
        <dbReference type="ChEBI" id="CHEBI:58805"/>
        <dbReference type="EC" id="2.7.7.65"/>
    </reaction>
</comment>
<gene>
    <name evidence="4" type="ORF">NITGR_280081</name>
</gene>
<proteinExistence type="predicted"/>
<evidence type="ECO:0000313" key="5">
    <source>
        <dbReference type="Proteomes" id="UP000011704"/>
    </source>
</evidence>
<keyword evidence="5" id="KW-1185">Reference proteome</keyword>
<dbReference type="Pfam" id="PF00990">
    <property type="entry name" value="GGDEF"/>
    <property type="match status" value="1"/>
</dbReference>
<name>M1ZAQ5_NITG3</name>
<comment type="caution">
    <text evidence="4">The sequence shown here is derived from an EMBL/GenBank/DDBJ whole genome shotgun (WGS) entry which is preliminary data.</text>
</comment>
<dbReference type="InterPro" id="IPR029787">
    <property type="entry name" value="Nucleotide_cyclase"/>
</dbReference>
<dbReference type="EC" id="2.7.7.65" evidence="1"/>
<dbReference type="STRING" id="1266370.NITGR_280081"/>
<dbReference type="InterPro" id="IPR043128">
    <property type="entry name" value="Rev_trsase/Diguanyl_cyclase"/>
</dbReference>
<dbReference type="GO" id="GO:0052621">
    <property type="term" value="F:diguanylate cyclase activity"/>
    <property type="evidence" value="ECO:0007669"/>
    <property type="project" value="UniProtKB-EC"/>
</dbReference>
<dbReference type="RefSeq" id="WP_005007759.1">
    <property type="nucleotide sequence ID" value="NZ_HG422173.1"/>
</dbReference>
<dbReference type="PANTHER" id="PTHR45138:SF9">
    <property type="entry name" value="DIGUANYLATE CYCLASE DGCM-RELATED"/>
    <property type="match status" value="1"/>
</dbReference>
<dbReference type="OrthoDB" id="9812260at2"/>
<feature type="domain" description="GGDEF" evidence="3">
    <location>
        <begin position="210"/>
        <end position="347"/>
    </location>
</feature>
<organism evidence="4 5">
    <name type="scientific">Nitrospina gracilis (strain 3/211)</name>
    <dbReference type="NCBI Taxonomy" id="1266370"/>
    <lineage>
        <taxon>Bacteria</taxon>
        <taxon>Pseudomonadati</taxon>
        <taxon>Nitrospinota/Tectimicrobiota group</taxon>
        <taxon>Nitrospinota</taxon>
        <taxon>Nitrospinia</taxon>
        <taxon>Nitrospinales</taxon>
        <taxon>Nitrospinaceae</taxon>
        <taxon>Nitrospina</taxon>
    </lineage>
</organism>
<dbReference type="Gene3D" id="3.30.70.270">
    <property type="match status" value="1"/>
</dbReference>
<evidence type="ECO:0000256" key="1">
    <source>
        <dbReference type="ARBA" id="ARBA00012528"/>
    </source>
</evidence>
<dbReference type="GO" id="GO:1902201">
    <property type="term" value="P:negative regulation of bacterial-type flagellum-dependent cell motility"/>
    <property type="evidence" value="ECO:0007669"/>
    <property type="project" value="TreeGrafter"/>
</dbReference>
<accession>M1ZAQ5</accession>
<dbReference type="SUPFAM" id="SSF55073">
    <property type="entry name" value="Nucleotide cyclase"/>
    <property type="match status" value="1"/>
</dbReference>
<dbReference type="InterPro" id="IPR050469">
    <property type="entry name" value="Diguanylate_Cyclase"/>
</dbReference>
<dbReference type="GO" id="GO:0043709">
    <property type="term" value="P:cell adhesion involved in single-species biofilm formation"/>
    <property type="evidence" value="ECO:0007669"/>
    <property type="project" value="TreeGrafter"/>
</dbReference>
<dbReference type="InterPro" id="IPR000160">
    <property type="entry name" value="GGDEF_dom"/>
</dbReference>
<sequence length="347" mass="39154">MGTQSEQPSFKLRGGGTVTPEDVESLVALLRVFVEGTARGLPQDHDLHDKLDLLKNRLPPVAPGLNAPLQKEIEQGFDFLKMNTDLRLLERAGLVEIIRALARSLTSMFGKGSKLDQGLEKIIDELEEARELRHTLAIRDRMLDVTEQIQKRFGIVRQEVERLHQHCLTLQSRADTQGQVILDGLTRVLNRSAYDIKIEENLKAFHKTLEPFFLALFDIDDFLSIQNKYGAEAANNTLCSVAAVIRDGVRQSDFVYRYTQDRFAVLFHNSSYKNVRGAAERLRDRVETVRTHLMNDINDKFGNRVRVTVSAGLAQAKEGDTKTTLFKRAEGALERAKLQGKNRVASS</sequence>
<dbReference type="NCBIfam" id="TIGR00254">
    <property type="entry name" value="GGDEF"/>
    <property type="match status" value="1"/>
</dbReference>
<dbReference type="EMBL" id="CAQJ01000031">
    <property type="protein sequence ID" value="CCQ90365.1"/>
    <property type="molecule type" value="Genomic_DNA"/>
</dbReference>
<protein>
    <recommendedName>
        <fullName evidence="1">diguanylate cyclase</fullName>
        <ecNumber evidence="1">2.7.7.65</ecNumber>
    </recommendedName>
</protein>
<evidence type="ECO:0000313" key="4">
    <source>
        <dbReference type="EMBL" id="CCQ90365.1"/>
    </source>
</evidence>
<dbReference type="CDD" id="cd01949">
    <property type="entry name" value="GGDEF"/>
    <property type="match status" value="1"/>
</dbReference>
<dbReference type="InParanoid" id="M1ZAQ5"/>
<evidence type="ECO:0000256" key="2">
    <source>
        <dbReference type="ARBA" id="ARBA00034247"/>
    </source>
</evidence>
<dbReference type="SMART" id="SM00267">
    <property type="entry name" value="GGDEF"/>
    <property type="match status" value="1"/>
</dbReference>
<evidence type="ECO:0000259" key="3">
    <source>
        <dbReference type="PROSITE" id="PS50887"/>
    </source>
</evidence>